<dbReference type="RefSeq" id="WP_154487705.1">
    <property type="nucleotide sequence ID" value="NZ_VULN01000003.1"/>
</dbReference>
<dbReference type="OrthoDB" id="3034806at2"/>
<organism evidence="2 3">
    <name type="scientific">Acidaminococcus fermentans</name>
    <dbReference type="NCBI Taxonomy" id="905"/>
    <lineage>
        <taxon>Bacteria</taxon>
        <taxon>Bacillati</taxon>
        <taxon>Bacillota</taxon>
        <taxon>Negativicutes</taxon>
        <taxon>Acidaminococcales</taxon>
        <taxon>Acidaminococcaceae</taxon>
        <taxon>Acidaminococcus</taxon>
    </lineage>
</organism>
<keyword evidence="1" id="KW-0732">Signal</keyword>
<sequence>MKRFQKLLLTLCFVLTGLFLMVPAEAAEQAAAPDLLDRKTIAFVVYDHTGEATASMKEVWKRQVRQAYPRAKYVFLPDAQAAEGANEVLLQFGGDGYPIEKEVLDKIADKTGATVVSLLVVRAMDEFYIQPMFLGGWDDDGPDTLLRVVSGADMYIYRKDPGKYMKKKLRKVETTDIALAVHPEKEIQYALSNLAMTMEGKDLI</sequence>
<dbReference type="EMBL" id="VULN01000003">
    <property type="protein sequence ID" value="MSS81466.1"/>
    <property type="molecule type" value="Genomic_DNA"/>
</dbReference>
<protein>
    <submittedName>
        <fullName evidence="2">Uncharacterized protein</fullName>
    </submittedName>
</protein>
<dbReference type="AlphaFoldDB" id="A0A6N7VZV2"/>
<comment type="caution">
    <text evidence="2">The sequence shown here is derived from an EMBL/GenBank/DDBJ whole genome shotgun (WGS) entry which is preliminary data.</text>
</comment>
<feature type="signal peptide" evidence="1">
    <location>
        <begin position="1"/>
        <end position="26"/>
    </location>
</feature>
<evidence type="ECO:0000313" key="3">
    <source>
        <dbReference type="Proteomes" id="UP000441455"/>
    </source>
</evidence>
<evidence type="ECO:0000313" key="2">
    <source>
        <dbReference type="EMBL" id="MSS81466.1"/>
    </source>
</evidence>
<name>A0A6N7VZV2_ACIFE</name>
<proteinExistence type="predicted"/>
<feature type="chain" id="PRO_5026880267" evidence="1">
    <location>
        <begin position="27"/>
        <end position="204"/>
    </location>
</feature>
<dbReference type="Proteomes" id="UP000441455">
    <property type="component" value="Unassembled WGS sequence"/>
</dbReference>
<reference evidence="2 3" key="1">
    <citation type="submission" date="2019-08" db="EMBL/GenBank/DDBJ databases">
        <title>In-depth cultivation of the pig gut microbiome towards novel bacterial diversity and tailored functional studies.</title>
        <authorList>
            <person name="Wylensek D."/>
            <person name="Hitch T.C.A."/>
            <person name="Clavel T."/>
        </authorList>
    </citation>
    <scope>NUCLEOTIDE SEQUENCE [LARGE SCALE GENOMIC DNA]</scope>
    <source>
        <strain evidence="2 3">WCA-389-WT-5B</strain>
    </source>
</reference>
<evidence type="ECO:0000256" key="1">
    <source>
        <dbReference type="SAM" id="SignalP"/>
    </source>
</evidence>
<gene>
    <name evidence="2" type="ORF">FX155_02380</name>
</gene>
<accession>A0A6N7VZV2</accession>